<sequence>MALTLSSAPLLTLTLRSISLRRTRPTLEFLTAVARLFPDLRELSIELWEFVSITICCTGRNAPLPPPIPDDSRSTALLDAEAFDHPAAEEISDSESDSRESTSEDIDTESESEDSSPPSPAPESIESQTPFPSTLHDDDEGFMPSVQCILNPLFTGRVLLPSSLEVFRIHADEEMFPPALSAQQQRHTIAKLTLLCPLLREVQFGSISDNWKREGDVWKAFHPSGLSLSIEYLGAARTASLIFELTVYRPPQPNPSSELP</sequence>
<dbReference type="EMBL" id="JARJCM010000397">
    <property type="protein sequence ID" value="KAJ7017540.1"/>
    <property type="molecule type" value="Genomic_DNA"/>
</dbReference>
<organism evidence="2 3">
    <name type="scientific">Mycena alexandri</name>
    <dbReference type="NCBI Taxonomy" id="1745969"/>
    <lineage>
        <taxon>Eukaryota</taxon>
        <taxon>Fungi</taxon>
        <taxon>Dikarya</taxon>
        <taxon>Basidiomycota</taxon>
        <taxon>Agaricomycotina</taxon>
        <taxon>Agaricomycetes</taxon>
        <taxon>Agaricomycetidae</taxon>
        <taxon>Agaricales</taxon>
        <taxon>Marasmiineae</taxon>
        <taxon>Mycenaceae</taxon>
        <taxon>Mycena</taxon>
    </lineage>
</organism>
<dbReference type="AlphaFoldDB" id="A0AAD6WM33"/>
<dbReference type="Proteomes" id="UP001218188">
    <property type="component" value="Unassembled WGS sequence"/>
</dbReference>
<evidence type="ECO:0000313" key="2">
    <source>
        <dbReference type="EMBL" id="KAJ7017540.1"/>
    </source>
</evidence>
<comment type="caution">
    <text evidence="2">The sequence shown here is derived from an EMBL/GenBank/DDBJ whole genome shotgun (WGS) entry which is preliminary data.</text>
</comment>
<feature type="compositionally biased region" description="Acidic residues" evidence="1">
    <location>
        <begin position="103"/>
        <end position="114"/>
    </location>
</feature>
<evidence type="ECO:0000313" key="3">
    <source>
        <dbReference type="Proteomes" id="UP001218188"/>
    </source>
</evidence>
<protein>
    <submittedName>
        <fullName evidence="2">Uncharacterized protein</fullName>
    </submittedName>
</protein>
<feature type="region of interest" description="Disordered" evidence="1">
    <location>
        <begin position="87"/>
        <end position="137"/>
    </location>
</feature>
<reference evidence="2" key="1">
    <citation type="submission" date="2023-03" db="EMBL/GenBank/DDBJ databases">
        <title>Massive genome expansion in bonnet fungi (Mycena s.s.) driven by repeated elements and novel gene families across ecological guilds.</title>
        <authorList>
            <consortium name="Lawrence Berkeley National Laboratory"/>
            <person name="Harder C.B."/>
            <person name="Miyauchi S."/>
            <person name="Viragh M."/>
            <person name="Kuo A."/>
            <person name="Thoen E."/>
            <person name="Andreopoulos B."/>
            <person name="Lu D."/>
            <person name="Skrede I."/>
            <person name="Drula E."/>
            <person name="Henrissat B."/>
            <person name="Morin E."/>
            <person name="Kohler A."/>
            <person name="Barry K."/>
            <person name="LaButti K."/>
            <person name="Morin E."/>
            <person name="Salamov A."/>
            <person name="Lipzen A."/>
            <person name="Mereny Z."/>
            <person name="Hegedus B."/>
            <person name="Baldrian P."/>
            <person name="Stursova M."/>
            <person name="Weitz H."/>
            <person name="Taylor A."/>
            <person name="Grigoriev I.V."/>
            <person name="Nagy L.G."/>
            <person name="Martin F."/>
            <person name="Kauserud H."/>
        </authorList>
    </citation>
    <scope>NUCLEOTIDE SEQUENCE</scope>
    <source>
        <strain evidence="2">CBHHK200</strain>
    </source>
</reference>
<accession>A0AAD6WM33</accession>
<gene>
    <name evidence="2" type="ORF">C8F04DRAFT_1200314</name>
</gene>
<name>A0AAD6WM33_9AGAR</name>
<keyword evidence="3" id="KW-1185">Reference proteome</keyword>
<proteinExistence type="predicted"/>
<evidence type="ECO:0000256" key="1">
    <source>
        <dbReference type="SAM" id="MobiDB-lite"/>
    </source>
</evidence>